<dbReference type="GO" id="GO:0016747">
    <property type="term" value="F:acyltransferase activity, transferring groups other than amino-acyl groups"/>
    <property type="evidence" value="ECO:0007669"/>
    <property type="project" value="InterPro"/>
</dbReference>
<accession>A0A7Z1AWE3</accession>
<dbReference type="PROSITE" id="PS51186">
    <property type="entry name" value="GNAT"/>
    <property type="match status" value="2"/>
</dbReference>
<dbReference type="SUPFAM" id="SSF55729">
    <property type="entry name" value="Acyl-CoA N-acyltransferases (Nat)"/>
    <property type="match status" value="2"/>
</dbReference>
<feature type="domain" description="N-acetyltransferase" evidence="1">
    <location>
        <begin position="19"/>
        <end position="186"/>
    </location>
</feature>
<evidence type="ECO:0000313" key="2">
    <source>
        <dbReference type="EMBL" id="OLF06367.1"/>
    </source>
</evidence>
<reference evidence="2 3" key="1">
    <citation type="submission" date="2016-12" db="EMBL/GenBank/DDBJ databases">
        <title>The draft genome sequence of Actinophytocola xinjiangensis.</title>
        <authorList>
            <person name="Wang W."/>
            <person name="Yuan L."/>
        </authorList>
    </citation>
    <scope>NUCLEOTIDE SEQUENCE [LARGE SCALE GENOMIC DNA]</scope>
    <source>
        <strain evidence="2 3">CGMCC 4.4663</strain>
    </source>
</reference>
<protein>
    <recommendedName>
        <fullName evidence="1">N-acetyltransferase domain-containing protein</fullName>
    </recommendedName>
</protein>
<organism evidence="2 3">
    <name type="scientific">Actinophytocola xinjiangensis</name>
    <dbReference type="NCBI Taxonomy" id="485602"/>
    <lineage>
        <taxon>Bacteria</taxon>
        <taxon>Bacillati</taxon>
        <taxon>Actinomycetota</taxon>
        <taxon>Actinomycetes</taxon>
        <taxon>Pseudonocardiales</taxon>
        <taxon>Pseudonocardiaceae</taxon>
    </lineage>
</organism>
<evidence type="ECO:0000313" key="3">
    <source>
        <dbReference type="Proteomes" id="UP000185696"/>
    </source>
</evidence>
<dbReference type="EMBL" id="MSIF01000022">
    <property type="protein sequence ID" value="OLF06367.1"/>
    <property type="molecule type" value="Genomic_DNA"/>
</dbReference>
<dbReference type="Gene3D" id="3.40.630.30">
    <property type="match status" value="2"/>
</dbReference>
<dbReference type="PANTHER" id="PTHR43792">
    <property type="entry name" value="GNAT FAMILY, PUTATIVE (AFU_ORTHOLOGUE AFUA_3G00765)-RELATED-RELATED"/>
    <property type="match status" value="1"/>
</dbReference>
<dbReference type="AlphaFoldDB" id="A0A7Z1AWE3"/>
<keyword evidence="3" id="KW-1185">Reference proteome</keyword>
<dbReference type="OrthoDB" id="2061990at2"/>
<comment type="caution">
    <text evidence="2">The sequence shown here is derived from an EMBL/GenBank/DDBJ whole genome shotgun (WGS) entry which is preliminary data.</text>
</comment>
<proteinExistence type="predicted"/>
<feature type="domain" description="N-acetyltransferase" evidence="1">
    <location>
        <begin position="206"/>
        <end position="374"/>
    </location>
</feature>
<sequence>MAEPRVFPDDVPVLVDREVSLRAHRPTDLDEMVVQCTDPLNIRWTTVPVPFTRQDATFYATKVMAGGWADGTEFGFAIEAPHPDGVHRFCGTVSLRWMGENVAEVAYGLHPAARGRGIARRAVSLLLDWGFTELGLDVVVWYAEVGNWRSRRVAWALGFSHDGTVARLLRQRGERKDAWVGSLRAGEPREPVTRWLSPAVLETERLRLRPLADEDAERLFEMLNDERARHYGGRTRSVREQHTGEQVLLRAREGEAEGKRYHWAVTERGDDRIIGYVQVFELDGLDETAGKLGYTLHADSRGKGYLAEVLTALTDHAFDDLGLRLLSLRTAASNTASRRGAERAGYAHVATEPAAFTIGDSDFDDLVVYQRQNPNWVRADPA</sequence>
<name>A0A7Z1AWE3_9PSEU</name>
<dbReference type="InterPro" id="IPR016181">
    <property type="entry name" value="Acyl_CoA_acyltransferase"/>
</dbReference>
<dbReference type="InterPro" id="IPR051531">
    <property type="entry name" value="N-acetyltransferase"/>
</dbReference>
<dbReference type="InterPro" id="IPR000182">
    <property type="entry name" value="GNAT_dom"/>
</dbReference>
<dbReference type="Pfam" id="PF13302">
    <property type="entry name" value="Acetyltransf_3"/>
    <property type="match status" value="2"/>
</dbReference>
<dbReference type="Proteomes" id="UP000185696">
    <property type="component" value="Unassembled WGS sequence"/>
</dbReference>
<evidence type="ECO:0000259" key="1">
    <source>
        <dbReference type="PROSITE" id="PS51186"/>
    </source>
</evidence>
<dbReference type="RefSeq" id="WP_075136869.1">
    <property type="nucleotide sequence ID" value="NZ_MSIF01000022.1"/>
</dbReference>
<gene>
    <name evidence="2" type="ORF">BLA60_32575</name>
</gene>